<feature type="transmembrane region" description="Helical" evidence="8">
    <location>
        <begin position="450"/>
        <end position="469"/>
    </location>
</feature>
<feature type="transmembrane region" description="Helical" evidence="8">
    <location>
        <begin position="361"/>
        <end position="382"/>
    </location>
</feature>
<feature type="transmembrane region" description="Helical" evidence="8">
    <location>
        <begin position="481"/>
        <end position="506"/>
    </location>
</feature>
<keyword evidence="8 9" id="KW-0961">Cell wall biogenesis/degradation</keyword>
<evidence type="ECO:0000256" key="4">
    <source>
        <dbReference type="ARBA" id="ARBA00022960"/>
    </source>
</evidence>
<sequence length="526" mass="57972">MNTPSPRAKRPKPRSIGLSASLIFIVTLISRLSGFFREVVMADFFGTSTATDAWLMASALPNLLFSTINGAITVTVVPLMTQADAEYSPRSVARFLNEVFTALFLISAGLIALGEVFAPLIMHLMAPGFHGGELRLTIDMTRIMIPTIFFWGIAGLVVGILQEREEYVTPAISPMMVNIVRILTIVILGHFWGIRGVAAGFTLAVISQLLVTVPSLHKMGIHLHFRWHFSHPLLKKMINMAGPFFLTSSVGSVGVIVDRILASSLVAGSIAALNYSYVLVQMPIGLVISSLSTPIYTRLAQHHSHREDDTFRQLAMRGFRLVLLIIVPMTIWYIALRIPLLQLLYQRGAFNARSTALTSGTLLYFALGLPGFSLSFYLQRLFFATQDTKSPSRFSIATILINIIGDIILVHFMKADGLALATSFATWVNAALLTWKALQPRYNQNLQFRRTLTALGLAGGLMLVTTLGVSHLLHLNHLHSFIGLIAGLASTVILSGLVFIGVLTWLRFPDLREMEQKLVRRLLAAH</sequence>
<feature type="transmembrane region" description="Helical" evidence="8">
    <location>
        <begin position="53"/>
        <end position="79"/>
    </location>
</feature>
<dbReference type="HOGENOM" id="CLU_006797_4_1_9"/>
<reference evidence="11" key="1">
    <citation type="submission" date="2011-12" db="EMBL/GenBank/DDBJ databases">
        <title>The complete genome of chromosome of Sulfobacillus acidophilus DSM 10332.</title>
        <authorList>
            <person name="Lucas S."/>
            <person name="Han J."/>
            <person name="Lapidus A."/>
            <person name="Bruce D."/>
            <person name="Goodwin L."/>
            <person name="Pitluck S."/>
            <person name="Peters L."/>
            <person name="Kyrpides N."/>
            <person name="Mavromatis K."/>
            <person name="Ivanova N."/>
            <person name="Mikhailova N."/>
            <person name="Chertkov O."/>
            <person name="Saunders E."/>
            <person name="Detter J.C."/>
            <person name="Tapia R."/>
            <person name="Han C."/>
            <person name="Land M."/>
            <person name="Hauser L."/>
            <person name="Markowitz V."/>
            <person name="Cheng J.-F."/>
            <person name="Hugenholtz P."/>
            <person name="Woyke T."/>
            <person name="Wu D."/>
            <person name="Pukall R."/>
            <person name="Gehrich-Schroeter G."/>
            <person name="Schneider S."/>
            <person name="Klenk H.-P."/>
            <person name="Eisen J.A."/>
        </authorList>
    </citation>
    <scope>NUCLEOTIDE SEQUENCE [LARGE SCALE GENOMIC DNA]</scope>
    <source>
        <strain evidence="11">ATCC 700253 / DSM 10332 / NAL</strain>
    </source>
</reference>
<keyword evidence="6 8" id="KW-1133">Transmembrane helix</keyword>
<dbReference type="EMBL" id="CP003179">
    <property type="protein sequence ID" value="AEW05841.1"/>
    <property type="molecule type" value="Genomic_DNA"/>
</dbReference>
<dbReference type="InterPro" id="IPR051050">
    <property type="entry name" value="Lipid_II_flippase_MurJ/MviN"/>
</dbReference>
<protein>
    <recommendedName>
        <fullName evidence="8">Probable lipid II flippase MurJ</fullName>
    </recommendedName>
</protein>
<comment type="subcellular location">
    <subcellularLocation>
        <location evidence="1 8">Cell membrane</location>
        <topology evidence="1 8">Multi-pass membrane protein</topology>
    </subcellularLocation>
</comment>
<name>G8TUW7_SULAD</name>
<comment type="similarity">
    <text evidence="8 9">Belongs to the MurJ/MviN family.</text>
</comment>
<feature type="transmembrane region" description="Helical" evidence="8">
    <location>
        <begin position="418"/>
        <end position="438"/>
    </location>
</feature>
<evidence type="ECO:0000313" key="11">
    <source>
        <dbReference type="Proteomes" id="UP000005439"/>
    </source>
</evidence>
<dbReference type="KEGG" id="sap:Sulac_2378"/>
<keyword evidence="4 8" id="KW-0133">Cell shape</keyword>
<dbReference type="PATRIC" id="fig|679936.5.peg.2463"/>
<dbReference type="AlphaFoldDB" id="G8TUW7"/>
<evidence type="ECO:0000256" key="3">
    <source>
        <dbReference type="ARBA" id="ARBA00022692"/>
    </source>
</evidence>
<comment type="function">
    <text evidence="8 9">Involved in peptidoglycan biosynthesis. Transports lipid-linked peptidoglycan precursors from the inner to the outer leaflet of the cytoplasmic membrane.</text>
</comment>
<dbReference type="GO" id="GO:0005886">
    <property type="term" value="C:plasma membrane"/>
    <property type="evidence" value="ECO:0007669"/>
    <property type="project" value="UniProtKB-SubCell"/>
</dbReference>
<evidence type="ECO:0000256" key="1">
    <source>
        <dbReference type="ARBA" id="ARBA00004651"/>
    </source>
</evidence>
<keyword evidence="11" id="KW-1185">Reference proteome</keyword>
<evidence type="ECO:0000256" key="8">
    <source>
        <dbReference type="HAMAP-Rule" id="MF_02078"/>
    </source>
</evidence>
<dbReference type="PANTHER" id="PTHR47019:SF1">
    <property type="entry name" value="LIPID II FLIPPASE MURJ"/>
    <property type="match status" value="1"/>
</dbReference>
<feature type="transmembrane region" description="Helical" evidence="8">
    <location>
        <begin position="16"/>
        <end position="33"/>
    </location>
</feature>
<feature type="transmembrane region" description="Helical" evidence="8">
    <location>
        <begin position="99"/>
        <end position="123"/>
    </location>
</feature>
<dbReference type="Proteomes" id="UP000005439">
    <property type="component" value="Chromosome"/>
</dbReference>
<evidence type="ECO:0000256" key="7">
    <source>
        <dbReference type="ARBA" id="ARBA00023136"/>
    </source>
</evidence>
<keyword evidence="3 8" id="KW-0812">Transmembrane</keyword>
<proteinExistence type="inferred from homology"/>
<dbReference type="STRING" id="679936.Sulac_2378"/>
<feature type="transmembrane region" description="Helical" evidence="8">
    <location>
        <begin position="318"/>
        <end position="341"/>
    </location>
</feature>
<dbReference type="GO" id="GO:0009252">
    <property type="term" value="P:peptidoglycan biosynthetic process"/>
    <property type="evidence" value="ECO:0007669"/>
    <property type="project" value="UniProtKB-UniRule"/>
</dbReference>
<organism evidence="10 11">
    <name type="scientific">Sulfobacillus acidophilus (strain ATCC 700253 / DSM 10332 / NAL)</name>
    <dbReference type="NCBI Taxonomy" id="679936"/>
    <lineage>
        <taxon>Bacteria</taxon>
        <taxon>Bacillati</taxon>
        <taxon>Bacillota</taxon>
        <taxon>Clostridia</taxon>
        <taxon>Eubacteriales</taxon>
        <taxon>Clostridiales Family XVII. Incertae Sedis</taxon>
        <taxon>Sulfobacillus</taxon>
    </lineage>
</organism>
<keyword evidence="8 9" id="KW-0813">Transport</keyword>
<evidence type="ECO:0000256" key="2">
    <source>
        <dbReference type="ARBA" id="ARBA00022475"/>
    </source>
</evidence>
<dbReference type="UniPathway" id="UPA00219"/>
<evidence type="ECO:0000256" key="6">
    <source>
        <dbReference type="ARBA" id="ARBA00022989"/>
    </source>
</evidence>
<feature type="transmembrane region" description="Helical" evidence="8">
    <location>
        <begin position="198"/>
        <end position="216"/>
    </location>
</feature>
<accession>G8TUW7</accession>
<dbReference type="HAMAP" id="MF_02078">
    <property type="entry name" value="MurJ_MviN"/>
    <property type="match status" value="1"/>
</dbReference>
<dbReference type="PIRSF" id="PIRSF002869">
    <property type="entry name" value="MviN"/>
    <property type="match status" value="1"/>
</dbReference>
<dbReference type="GO" id="GO:0008360">
    <property type="term" value="P:regulation of cell shape"/>
    <property type="evidence" value="ECO:0007669"/>
    <property type="project" value="UniProtKB-UniRule"/>
</dbReference>
<dbReference type="InterPro" id="IPR004268">
    <property type="entry name" value="MurJ"/>
</dbReference>
<dbReference type="GO" id="GO:0034204">
    <property type="term" value="P:lipid translocation"/>
    <property type="evidence" value="ECO:0007669"/>
    <property type="project" value="TreeGrafter"/>
</dbReference>
<gene>
    <name evidence="8" type="primary">murJ</name>
    <name evidence="10" type="ordered locus">Sulac_2378</name>
</gene>
<keyword evidence="2 8" id="KW-1003">Cell membrane</keyword>
<dbReference type="CDD" id="cd13123">
    <property type="entry name" value="MATE_MurJ_like"/>
    <property type="match status" value="1"/>
</dbReference>
<feature type="transmembrane region" description="Helical" evidence="8">
    <location>
        <begin position="237"/>
        <end position="257"/>
    </location>
</feature>
<feature type="transmembrane region" description="Helical" evidence="8">
    <location>
        <begin position="277"/>
        <end position="297"/>
    </location>
</feature>
<dbReference type="PRINTS" id="PR01806">
    <property type="entry name" value="VIRFACTRMVIN"/>
</dbReference>
<dbReference type="Pfam" id="PF03023">
    <property type="entry name" value="MurJ"/>
    <property type="match status" value="1"/>
</dbReference>
<feature type="transmembrane region" description="Helical" evidence="8">
    <location>
        <begin position="173"/>
        <end position="192"/>
    </location>
</feature>
<reference evidence="10 11" key="2">
    <citation type="journal article" date="2012" name="Stand. Genomic Sci.">
        <title>Complete genome sequence of the moderately thermophilic mineral-sulfide-oxidizing firmicute Sulfobacillus acidophilus type strain (NAL(T)).</title>
        <authorList>
            <person name="Anderson I."/>
            <person name="Chertkov O."/>
            <person name="Chen A."/>
            <person name="Saunders E."/>
            <person name="Lapidus A."/>
            <person name="Nolan M."/>
            <person name="Lucas S."/>
            <person name="Hammon N."/>
            <person name="Deshpande S."/>
            <person name="Cheng J.F."/>
            <person name="Han C."/>
            <person name="Tapia R."/>
            <person name="Goodwin L.A."/>
            <person name="Pitluck S."/>
            <person name="Liolios K."/>
            <person name="Pagani I."/>
            <person name="Ivanova N."/>
            <person name="Mikhailova N."/>
            <person name="Pati A."/>
            <person name="Palaniappan K."/>
            <person name="Land M."/>
            <person name="Pan C."/>
            <person name="Rohde M."/>
            <person name="Pukall R."/>
            <person name="Goker M."/>
            <person name="Detter J.C."/>
            <person name="Woyke T."/>
            <person name="Bristow J."/>
            <person name="Eisen J.A."/>
            <person name="Markowitz V."/>
            <person name="Hugenholtz P."/>
            <person name="Kyrpides N.C."/>
            <person name="Klenk H.P."/>
            <person name="Mavromatis K."/>
        </authorList>
    </citation>
    <scope>NUCLEOTIDE SEQUENCE [LARGE SCALE GENOMIC DNA]</scope>
    <source>
        <strain evidence="11">ATCC 700253 / DSM 10332 / NAL</strain>
    </source>
</reference>
<dbReference type="NCBIfam" id="TIGR01695">
    <property type="entry name" value="murJ_mviN"/>
    <property type="match status" value="1"/>
</dbReference>
<dbReference type="PANTHER" id="PTHR47019">
    <property type="entry name" value="LIPID II FLIPPASE MURJ"/>
    <property type="match status" value="1"/>
</dbReference>
<evidence type="ECO:0000313" key="10">
    <source>
        <dbReference type="EMBL" id="AEW05841.1"/>
    </source>
</evidence>
<dbReference type="GO" id="GO:0015648">
    <property type="term" value="F:lipid-linked peptidoglycan transporter activity"/>
    <property type="evidence" value="ECO:0007669"/>
    <property type="project" value="UniProtKB-UniRule"/>
</dbReference>
<evidence type="ECO:0000256" key="5">
    <source>
        <dbReference type="ARBA" id="ARBA00022984"/>
    </source>
</evidence>
<dbReference type="GO" id="GO:0071555">
    <property type="term" value="P:cell wall organization"/>
    <property type="evidence" value="ECO:0007669"/>
    <property type="project" value="UniProtKB-UniRule"/>
</dbReference>
<evidence type="ECO:0000256" key="9">
    <source>
        <dbReference type="PIRNR" id="PIRNR002869"/>
    </source>
</evidence>
<keyword evidence="7 8" id="KW-0472">Membrane</keyword>
<keyword evidence="5 8" id="KW-0573">Peptidoglycan synthesis</keyword>
<comment type="pathway">
    <text evidence="8">Cell wall biogenesis; peptidoglycan biosynthesis.</text>
</comment>
<feature type="transmembrane region" description="Helical" evidence="8">
    <location>
        <begin position="143"/>
        <end position="161"/>
    </location>
</feature>
<feature type="transmembrane region" description="Helical" evidence="8">
    <location>
        <begin position="394"/>
        <end position="412"/>
    </location>
</feature>